<accession>A0A8S9H1D3</accession>
<gene>
    <name evidence="1" type="ORF">F2Q68_00034064</name>
</gene>
<reference evidence="1" key="1">
    <citation type="submission" date="2019-12" db="EMBL/GenBank/DDBJ databases">
        <title>Genome sequencing and annotation of Brassica cretica.</title>
        <authorList>
            <person name="Studholme D.J."/>
            <person name="Sarris P.F."/>
        </authorList>
    </citation>
    <scope>NUCLEOTIDE SEQUENCE</scope>
    <source>
        <strain evidence="1">PFS-001/15</strain>
        <tissue evidence="1">Leaf</tissue>
    </source>
</reference>
<name>A0A8S9H1D3_BRACR</name>
<sequence>MRNPWEIPFWIQLTGIPFNSGQLNLHSIGDKLGIDQIASQEPVHPCNLCGSASRSSINRSQALDLSLSPMGSFRWSNIVRFFDGPLARIV</sequence>
<evidence type="ECO:0008006" key="3">
    <source>
        <dbReference type="Google" id="ProtNLM"/>
    </source>
</evidence>
<protein>
    <recommendedName>
        <fullName evidence="3">DUF4283 domain-containing protein</fullName>
    </recommendedName>
</protein>
<dbReference type="EMBL" id="QGKW02001988">
    <property type="protein sequence ID" value="KAF2550674.1"/>
    <property type="molecule type" value="Genomic_DNA"/>
</dbReference>
<dbReference type="Proteomes" id="UP000712281">
    <property type="component" value="Unassembled WGS sequence"/>
</dbReference>
<evidence type="ECO:0000313" key="1">
    <source>
        <dbReference type="EMBL" id="KAF2550674.1"/>
    </source>
</evidence>
<evidence type="ECO:0000313" key="2">
    <source>
        <dbReference type="Proteomes" id="UP000712281"/>
    </source>
</evidence>
<dbReference type="AlphaFoldDB" id="A0A8S9H1D3"/>
<organism evidence="1 2">
    <name type="scientific">Brassica cretica</name>
    <name type="common">Mustard</name>
    <dbReference type="NCBI Taxonomy" id="69181"/>
    <lineage>
        <taxon>Eukaryota</taxon>
        <taxon>Viridiplantae</taxon>
        <taxon>Streptophyta</taxon>
        <taxon>Embryophyta</taxon>
        <taxon>Tracheophyta</taxon>
        <taxon>Spermatophyta</taxon>
        <taxon>Magnoliopsida</taxon>
        <taxon>eudicotyledons</taxon>
        <taxon>Gunneridae</taxon>
        <taxon>Pentapetalae</taxon>
        <taxon>rosids</taxon>
        <taxon>malvids</taxon>
        <taxon>Brassicales</taxon>
        <taxon>Brassicaceae</taxon>
        <taxon>Brassiceae</taxon>
        <taxon>Brassica</taxon>
    </lineage>
</organism>
<proteinExistence type="predicted"/>
<comment type="caution">
    <text evidence="1">The sequence shown here is derived from an EMBL/GenBank/DDBJ whole genome shotgun (WGS) entry which is preliminary data.</text>
</comment>